<protein>
    <submittedName>
        <fullName evidence="1">Uncharacterized protein</fullName>
    </submittedName>
</protein>
<dbReference type="EMBL" id="RDQH01000317">
    <property type="protein sequence ID" value="RXI09549.1"/>
    <property type="molecule type" value="Genomic_DNA"/>
</dbReference>
<sequence length="78" mass="9171">MFDLTNHGLLYWFMAIQARRGTRWFAIHAAGKVPDEATIKAMENFTGKIYGSYGIRILNFQNIIRFQDFRLLINALRF</sequence>
<dbReference type="AlphaFoldDB" id="A0A498KN41"/>
<comment type="caution">
    <text evidence="1">The sequence shown here is derived from an EMBL/GenBank/DDBJ whole genome shotgun (WGS) entry which is preliminary data.</text>
</comment>
<organism evidence="1 2">
    <name type="scientific">Malus domestica</name>
    <name type="common">Apple</name>
    <name type="synonym">Pyrus malus</name>
    <dbReference type="NCBI Taxonomy" id="3750"/>
    <lineage>
        <taxon>Eukaryota</taxon>
        <taxon>Viridiplantae</taxon>
        <taxon>Streptophyta</taxon>
        <taxon>Embryophyta</taxon>
        <taxon>Tracheophyta</taxon>
        <taxon>Spermatophyta</taxon>
        <taxon>Magnoliopsida</taxon>
        <taxon>eudicotyledons</taxon>
        <taxon>Gunneridae</taxon>
        <taxon>Pentapetalae</taxon>
        <taxon>rosids</taxon>
        <taxon>fabids</taxon>
        <taxon>Rosales</taxon>
        <taxon>Rosaceae</taxon>
        <taxon>Amygdaloideae</taxon>
        <taxon>Maleae</taxon>
        <taxon>Malus</taxon>
    </lineage>
</organism>
<proteinExistence type="predicted"/>
<keyword evidence="2" id="KW-1185">Reference proteome</keyword>
<evidence type="ECO:0000313" key="2">
    <source>
        <dbReference type="Proteomes" id="UP000290289"/>
    </source>
</evidence>
<accession>A0A498KN41</accession>
<reference evidence="1 2" key="1">
    <citation type="submission" date="2018-10" db="EMBL/GenBank/DDBJ databases">
        <title>A high-quality apple genome assembly.</title>
        <authorList>
            <person name="Hu J."/>
        </authorList>
    </citation>
    <scope>NUCLEOTIDE SEQUENCE [LARGE SCALE GENOMIC DNA]</scope>
    <source>
        <strain evidence="2">cv. HFTH1</strain>
        <tissue evidence="1">Young leaf</tissue>
    </source>
</reference>
<name>A0A498KN41_MALDO</name>
<dbReference type="Proteomes" id="UP000290289">
    <property type="component" value="Unassembled WGS sequence"/>
</dbReference>
<gene>
    <name evidence="1" type="ORF">DVH24_005502</name>
</gene>
<evidence type="ECO:0000313" key="1">
    <source>
        <dbReference type="EMBL" id="RXI09549.1"/>
    </source>
</evidence>